<keyword evidence="2" id="KW-1185">Reference proteome</keyword>
<dbReference type="EMBL" id="JBBPBN010000061">
    <property type="protein sequence ID" value="KAK8986868.1"/>
    <property type="molecule type" value="Genomic_DNA"/>
</dbReference>
<comment type="caution">
    <text evidence="1">The sequence shown here is derived from an EMBL/GenBank/DDBJ whole genome shotgun (WGS) entry which is preliminary data.</text>
</comment>
<name>A0ABR2PF11_9ROSI</name>
<accession>A0ABR2PF11</accession>
<reference evidence="1 2" key="1">
    <citation type="journal article" date="2024" name="G3 (Bethesda)">
        <title>Genome assembly of Hibiscus sabdariffa L. provides insights into metabolisms of medicinal natural products.</title>
        <authorList>
            <person name="Kim T."/>
        </authorList>
    </citation>
    <scope>NUCLEOTIDE SEQUENCE [LARGE SCALE GENOMIC DNA]</scope>
    <source>
        <strain evidence="1">TK-2024</strain>
        <tissue evidence="1">Old leaves</tissue>
    </source>
</reference>
<sequence>MEERLVEHSYAISDPERLVVMVRPAGPILVRFCNLFWTYSSFRSRASSELATLSLFLQQGQLIEWLVPLRKLV</sequence>
<dbReference type="Proteomes" id="UP001396334">
    <property type="component" value="Unassembled WGS sequence"/>
</dbReference>
<evidence type="ECO:0000313" key="2">
    <source>
        <dbReference type="Proteomes" id="UP001396334"/>
    </source>
</evidence>
<evidence type="ECO:0000313" key="1">
    <source>
        <dbReference type="EMBL" id="KAK8986868.1"/>
    </source>
</evidence>
<gene>
    <name evidence="1" type="ORF">V6N11_055189</name>
</gene>
<organism evidence="1 2">
    <name type="scientific">Hibiscus sabdariffa</name>
    <name type="common">roselle</name>
    <dbReference type="NCBI Taxonomy" id="183260"/>
    <lineage>
        <taxon>Eukaryota</taxon>
        <taxon>Viridiplantae</taxon>
        <taxon>Streptophyta</taxon>
        <taxon>Embryophyta</taxon>
        <taxon>Tracheophyta</taxon>
        <taxon>Spermatophyta</taxon>
        <taxon>Magnoliopsida</taxon>
        <taxon>eudicotyledons</taxon>
        <taxon>Gunneridae</taxon>
        <taxon>Pentapetalae</taxon>
        <taxon>rosids</taxon>
        <taxon>malvids</taxon>
        <taxon>Malvales</taxon>
        <taxon>Malvaceae</taxon>
        <taxon>Malvoideae</taxon>
        <taxon>Hibiscus</taxon>
    </lineage>
</organism>
<protein>
    <submittedName>
        <fullName evidence="1">Uncharacterized protein</fullName>
    </submittedName>
</protein>
<proteinExistence type="predicted"/>